<dbReference type="PANTHER" id="PTHR11304:SF29">
    <property type="entry name" value="EPHRIN"/>
    <property type="match status" value="1"/>
</dbReference>
<dbReference type="AlphaFoldDB" id="A0A7R9L925"/>
<protein>
    <recommendedName>
        <fullName evidence="9">Ephrin RBD domain-containing protein</fullName>
    </recommendedName>
</protein>
<evidence type="ECO:0000256" key="3">
    <source>
        <dbReference type="ARBA" id="ARBA00023136"/>
    </source>
</evidence>
<feature type="chain" id="PRO_5035680071" description="Ephrin RBD domain-containing protein" evidence="8">
    <location>
        <begin position="39"/>
        <end position="155"/>
    </location>
</feature>
<gene>
    <name evidence="10" type="ORF">ONB1V03_LOCUS552</name>
</gene>
<dbReference type="OrthoDB" id="6250301at2759"/>
<evidence type="ECO:0000256" key="7">
    <source>
        <dbReference type="RuleBase" id="RU004375"/>
    </source>
</evidence>
<name>A0A7R9L925_9ACAR</name>
<dbReference type="SUPFAM" id="SSF49503">
    <property type="entry name" value="Cupredoxins"/>
    <property type="match status" value="1"/>
</dbReference>
<dbReference type="GO" id="GO:0007411">
    <property type="term" value="P:axon guidance"/>
    <property type="evidence" value="ECO:0007669"/>
    <property type="project" value="TreeGrafter"/>
</dbReference>
<evidence type="ECO:0000313" key="10">
    <source>
        <dbReference type="EMBL" id="CAD7637001.1"/>
    </source>
</evidence>
<feature type="domain" description="Ephrin RBD" evidence="9">
    <location>
        <begin position="39"/>
        <end position="155"/>
    </location>
</feature>
<keyword evidence="11" id="KW-1185">Reference proteome</keyword>
<evidence type="ECO:0000256" key="4">
    <source>
        <dbReference type="ARBA" id="ARBA00023157"/>
    </source>
</evidence>
<dbReference type="PRINTS" id="PR01347">
    <property type="entry name" value="EPHRIN"/>
</dbReference>
<evidence type="ECO:0000256" key="2">
    <source>
        <dbReference type="ARBA" id="ARBA00022729"/>
    </source>
</evidence>
<dbReference type="PANTHER" id="PTHR11304">
    <property type="entry name" value="EPHRIN"/>
    <property type="match status" value="1"/>
</dbReference>
<comment type="caution">
    <text evidence="6">Lacks conserved residue(s) required for the propagation of feature annotation.</text>
</comment>
<keyword evidence="3 7" id="KW-0472">Membrane</keyword>
<evidence type="ECO:0000256" key="5">
    <source>
        <dbReference type="ARBA" id="ARBA00023180"/>
    </source>
</evidence>
<evidence type="ECO:0000313" key="11">
    <source>
        <dbReference type="Proteomes" id="UP000728032"/>
    </source>
</evidence>
<proteinExistence type="inferred from homology"/>
<organism evidence="10">
    <name type="scientific">Oppiella nova</name>
    <dbReference type="NCBI Taxonomy" id="334625"/>
    <lineage>
        <taxon>Eukaryota</taxon>
        <taxon>Metazoa</taxon>
        <taxon>Ecdysozoa</taxon>
        <taxon>Arthropoda</taxon>
        <taxon>Chelicerata</taxon>
        <taxon>Arachnida</taxon>
        <taxon>Acari</taxon>
        <taxon>Acariformes</taxon>
        <taxon>Sarcoptiformes</taxon>
        <taxon>Oribatida</taxon>
        <taxon>Brachypylina</taxon>
        <taxon>Oppioidea</taxon>
        <taxon>Oppiidae</taxon>
        <taxon>Oppiella</taxon>
    </lineage>
</organism>
<evidence type="ECO:0000259" key="9">
    <source>
        <dbReference type="PROSITE" id="PS51551"/>
    </source>
</evidence>
<reference evidence="10" key="1">
    <citation type="submission" date="2020-11" db="EMBL/GenBank/DDBJ databases">
        <authorList>
            <person name="Tran Van P."/>
        </authorList>
    </citation>
    <scope>NUCLEOTIDE SEQUENCE</scope>
</reference>
<dbReference type="GO" id="GO:0046875">
    <property type="term" value="F:ephrin receptor binding"/>
    <property type="evidence" value="ECO:0007669"/>
    <property type="project" value="TreeGrafter"/>
</dbReference>
<sequence length="155" mass="17693">MRMCCRTGPPLPPLAHVMSVWTVFVYLVMNAVIDGSTSARLPDIYWNSSNPIFRIDNTDHIIDVNRGNVAYEYDQVNIVCPMYSKGTREDDIETFIIYNVSKEEYDSCRITNSATARTIAVCDKPFLNRYYTITFRPFTPQPGGLEFSGPVLMMK</sequence>
<keyword evidence="2 8" id="KW-0732">Signal</keyword>
<evidence type="ECO:0000256" key="6">
    <source>
        <dbReference type="PROSITE-ProRule" id="PRU00884"/>
    </source>
</evidence>
<keyword evidence="5" id="KW-0325">Glycoprotein</keyword>
<dbReference type="InterPro" id="IPR031328">
    <property type="entry name" value="Ephrin"/>
</dbReference>
<dbReference type="InterPro" id="IPR001799">
    <property type="entry name" value="Ephrin_RBD"/>
</dbReference>
<dbReference type="PROSITE" id="PS51551">
    <property type="entry name" value="EPHRIN_RBD_2"/>
    <property type="match status" value="1"/>
</dbReference>
<keyword evidence="4" id="KW-1015">Disulfide bond</keyword>
<accession>A0A7R9L925</accession>
<evidence type="ECO:0000256" key="1">
    <source>
        <dbReference type="ARBA" id="ARBA00004370"/>
    </source>
</evidence>
<comment type="subcellular location">
    <subcellularLocation>
        <location evidence="1">Membrane</location>
    </subcellularLocation>
</comment>
<feature type="signal peptide" evidence="8">
    <location>
        <begin position="1"/>
        <end position="38"/>
    </location>
</feature>
<dbReference type="Proteomes" id="UP000728032">
    <property type="component" value="Unassembled WGS sequence"/>
</dbReference>
<evidence type="ECO:0000256" key="8">
    <source>
        <dbReference type="SAM" id="SignalP"/>
    </source>
</evidence>
<comment type="similarity">
    <text evidence="6 7">Belongs to the ephrin family.</text>
</comment>
<dbReference type="Pfam" id="PF00812">
    <property type="entry name" value="Ephrin"/>
    <property type="match status" value="1"/>
</dbReference>
<dbReference type="EMBL" id="CAJPVJ010000041">
    <property type="protein sequence ID" value="CAG2159348.1"/>
    <property type="molecule type" value="Genomic_DNA"/>
</dbReference>
<dbReference type="GO" id="GO:0048013">
    <property type="term" value="P:ephrin receptor signaling pathway"/>
    <property type="evidence" value="ECO:0007669"/>
    <property type="project" value="TreeGrafter"/>
</dbReference>
<dbReference type="EMBL" id="OC914866">
    <property type="protein sequence ID" value="CAD7637001.1"/>
    <property type="molecule type" value="Genomic_DNA"/>
</dbReference>
<dbReference type="Gene3D" id="2.60.40.420">
    <property type="entry name" value="Cupredoxins - blue copper proteins"/>
    <property type="match status" value="1"/>
</dbReference>
<dbReference type="InterPro" id="IPR008972">
    <property type="entry name" value="Cupredoxin"/>
</dbReference>
<dbReference type="GO" id="GO:0005886">
    <property type="term" value="C:plasma membrane"/>
    <property type="evidence" value="ECO:0007669"/>
    <property type="project" value="TreeGrafter"/>
</dbReference>